<dbReference type="InterPro" id="IPR033228">
    <property type="entry name" value="SZT2"/>
</dbReference>
<name>J9E2U8_WUCBA</name>
<evidence type="ECO:0000313" key="2">
    <source>
        <dbReference type="Proteomes" id="UP000004810"/>
    </source>
</evidence>
<dbReference type="AlphaFoldDB" id="J9E2U8"/>
<dbReference type="Proteomes" id="UP000004810">
    <property type="component" value="Unassembled WGS sequence"/>
</dbReference>
<comment type="caution">
    <text evidence="1">The sequence shown here is derived from an EMBL/GenBank/DDBJ whole genome shotgun (WGS) entry which is preliminary data.</text>
</comment>
<evidence type="ECO:0000313" key="1">
    <source>
        <dbReference type="EMBL" id="EJW76478.1"/>
    </source>
</evidence>
<organism evidence="1 2">
    <name type="scientific">Wuchereria bancrofti</name>
    <dbReference type="NCBI Taxonomy" id="6293"/>
    <lineage>
        <taxon>Eukaryota</taxon>
        <taxon>Metazoa</taxon>
        <taxon>Ecdysozoa</taxon>
        <taxon>Nematoda</taxon>
        <taxon>Chromadorea</taxon>
        <taxon>Rhabditida</taxon>
        <taxon>Spirurina</taxon>
        <taxon>Spiruromorpha</taxon>
        <taxon>Filarioidea</taxon>
        <taxon>Onchocercidae</taxon>
        <taxon>Wuchereria</taxon>
    </lineage>
</organism>
<protein>
    <submittedName>
        <fullName evidence="1">Uncharacterized protein</fullName>
    </submittedName>
</protein>
<dbReference type="EMBL" id="ADBV01009019">
    <property type="protein sequence ID" value="EJW76478.1"/>
    <property type="molecule type" value="Genomic_DNA"/>
</dbReference>
<dbReference type="GO" id="GO:0005777">
    <property type="term" value="C:peroxisome"/>
    <property type="evidence" value="ECO:0007669"/>
    <property type="project" value="InterPro"/>
</dbReference>
<proteinExistence type="predicted"/>
<sequence length="328" mass="38919">MHYSMEYESYLEYFIRLRLYEGFILRDLRILKKGDDQSSILVELSLPWKPQVTIGYKICALSEDYTKRAKLKITVICEAQCGIIRDLLSDRCSINTTKQTFSDAYRHTIFRLLETDRMLIHVHSFNSLPDLFRLPPELLKEKSLFRYVIKENKAVLTISTRELETICSQNVAAANFVDFWRIISEFEERLWQSWSQVYTFRVILTHDHPLPPRLFLFEEPNVKVTSQLSLAVFYDMLAQMTTFSLVHGQTYVNGVIRRMHYSMEYESYLEYFIRLRLYEGFILRDLRILKKGDDQSSILVELSLPWKPQVTIGYKICALSEDYTKRFI</sequence>
<gene>
    <name evidence="1" type="ORF">WUBG_12611</name>
</gene>
<dbReference type="PANTHER" id="PTHR14918:SF3">
    <property type="entry name" value="KICSTOR COMPLEX PROTEIN SZT2"/>
    <property type="match status" value="1"/>
</dbReference>
<dbReference type="PANTHER" id="PTHR14918">
    <property type="entry name" value="KICSTOR COMPLEX PROTEIN SZT2"/>
    <property type="match status" value="1"/>
</dbReference>
<reference evidence="2" key="1">
    <citation type="submission" date="2012-08" db="EMBL/GenBank/DDBJ databases">
        <title>The Genome Sequence of Wuchereria bancrofti.</title>
        <authorList>
            <person name="Nutman T.B."/>
            <person name="Fink D.L."/>
            <person name="Russ C."/>
            <person name="Young S."/>
            <person name="Zeng Q."/>
            <person name="Koehrsen M."/>
            <person name="Alvarado L."/>
            <person name="Berlin A."/>
            <person name="Chapman S.B."/>
            <person name="Chen Z."/>
            <person name="Freedman E."/>
            <person name="Gellesch M."/>
            <person name="Goldberg J."/>
            <person name="Griggs A."/>
            <person name="Gujja S."/>
            <person name="Heilman E.R."/>
            <person name="Heiman D."/>
            <person name="Hepburn T."/>
            <person name="Howarth C."/>
            <person name="Jen D."/>
            <person name="Larson L."/>
            <person name="Lewis B."/>
            <person name="Mehta T."/>
            <person name="Park D."/>
            <person name="Pearson M."/>
            <person name="Roberts A."/>
            <person name="Saif S."/>
            <person name="Shea T."/>
            <person name="Shenoy N."/>
            <person name="Sisk P."/>
            <person name="Stolte C."/>
            <person name="Sykes S."/>
            <person name="Walk T."/>
            <person name="White J."/>
            <person name="Yandava C."/>
            <person name="Haas B."/>
            <person name="Henn M.R."/>
            <person name="Nusbaum C."/>
            <person name="Birren B."/>
        </authorList>
    </citation>
    <scope>NUCLEOTIDE SEQUENCE [LARGE SCALE GENOMIC DNA]</scope>
    <source>
        <strain evidence="2">NA</strain>
    </source>
</reference>
<accession>J9E2U8</accession>